<feature type="signal peptide" evidence="1">
    <location>
        <begin position="1"/>
        <end position="18"/>
    </location>
</feature>
<keyword evidence="1" id="KW-0732">Signal</keyword>
<evidence type="ECO:0000313" key="3">
    <source>
        <dbReference type="EMBL" id="CAG8978559.1"/>
    </source>
</evidence>
<accession>A0A9N9LNR7</accession>
<organism evidence="3 4">
    <name type="scientific">Hymenoscyphus albidus</name>
    <dbReference type="NCBI Taxonomy" id="595503"/>
    <lineage>
        <taxon>Eukaryota</taxon>
        <taxon>Fungi</taxon>
        <taxon>Dikarya</taxon>
        <taxon>Ascomycota</taxon>
        <taxon>Pezizomycotina</taxon>
        <taxon>Leotiomycetes</taxon>
        <taxon>Helotiales</taxon>
        <taxon>Helotiaceae</taxon>
        <taxon>Hymenoscyphus</taxon>
    </lineage>
</organism>
<dbReference type="OrthoDB" id="4588160at2759"/>
<dbReference type="InterPro" id="IPR045518">
    <property type="entry name" value="2EXR"/>
</dbReference>
<sequence length="502" mass="56440">MRPRKLFSLICHFVPILALSDGCPKNEVACLDVMNSSQCIEQLILEGSAPVTKEALVKCVVNEGSASDLPGETKLYSPPFCRQLQDNTTLCTNSSTTCAMSEYAVTILTPRHIWLSSSLKLCPQFLKHNPQHTFQNWCQTTSNQQPATMPSKRDIVKNNPMTGLRDFLPRLKSFEPSILTTYQKEAVAGLLRPFSNNGTLAAGLRLSNDHLQARTVNLEHARPLLERVLTYKATTKGYSLELKIWNDAIGLVNKEYDENHPNENQEPLFPRFGSLPLEPRMMVWRYAALDSCLIATTKIYVHQPFPMFPPRSTYRLFACNIPALFLVNRESRAEAVKANPGFVLNGSFGIDGMLRVAPTQAIIHLKPSVIRRYTDDDGMVKDFADSLTGSEKAKIENIAIDLDADHQGTVVGELMGFPMLENVVVVLMHKGLRPRGFRSKDELVRDMEHKVTQTFGLIKAWDTTWNVPSFQVLYLGNEHLDGSYDPDESSKFLSNYWSTRKG</sequence>
<keyword evidence="4" id="KW-1185">Reference proteome</keyword>
<comment type="caution">
    <text evidence="3">The sequence shown here is derived from an EMBL/GenBank/DDBJ whole genome shotgun (WGS) entry which is preliminary data.</text>
</comment>
<gene>
    <name evidence="3" type="ORF">HYALB_00012433</name>
</gene>
<protein>
    <recommendedName>
        <fullName evidence="2">2EXR domain-containing protein</fullName>
    </recommendedName>
</protein>
<feature type="chain" id="PRO_5040161464" description="2EXR domain-containing protein" evidence="1">
    <location>
        <begin position="19"/>
        <end position="502"/>
    </location>
</feature>
<dbReference type="Proteomes" id="UP000701801">
    <property type="component" value="Unassembled WGS sequence"/>
</dbReference>
<evidence type="ECO:0000259" key="2">
    <source>
        <dbReference type="Pfam" id="PF20150"/>
    </source>
</evidence>
<proteinExistence type="predicted"/>
<reference evidence="3" key="1">
    <citation type="submission" date="2021-07" db="EMBL/GenBank/DDBJ databases">
        <authorList>
            <person name="Durling M."/>
        </authorList>
    </citation>
    <scope>NUCLEOTIDE SEQUENCE</scope>
</reference>
<dbReference type="AlphaFoldDB" id="A0A9N9LNR7"/>
<dbReference type="Pfam" id="PF20150">
    <property type="entry name" value="2EXR"/>
    <property type="match status" value="1"/>
</dbReference>
<evidence type="ECO:0000313" key="4">
    <source>
        <dbReference type="Proteomes" id="UP000701801"/>
    </source>
</evidence>
<name>A0A9N9LNR7_9HELO</name>
<dbReference type="EMBL" id="CAJVRM010000265">
    <property type="protein sequence ID" value="CAG8978559.1"/>
    <property type="molecule type" value="Genomic_DNA"/>
</dbReference>
<evidence type="ECO:0000256" key="1">
    <source>
        <dbReference type="SAM" id="SignalP"/>
    </source>
</evidence>
<feature type="domain" description="2EXR" evidence="2">
    <location>
        <begin position="269"/>
        <end position="337"/>
    </location>
</feature>